<feature type="coiled-coil region" evidence="1">
    <location>
        <begin position="89"/>
        <end position="197"/>
    </location>
</feature>
<evidence type="ECO:0000256" key="1">
    <source>
        <dbReference type="SAM" id="Coils"/>
    </source>
</evidence>
<dbReference type="Pfam" id="PF03469">
    <property type="entry name" value="XH"/>
    <property type="match status" value="1"/>
</dbReference>
<reference evidence="3" key="1">
    <citation type="submission" date="2018-02" db="EMBL/GenBank/DDBJ databases">
        <authorList>
            <person name="Cohen D.B."/>
            <person name="Kent A.D."/>
        </authorList>
    </citation>
    <scope>NUCLEOTIDE SEQUENCE</scope>
</reference>
<dbReference type="PANTHER" id="PTHR21596">
    <property type="entry name" value="RIBONUCLEASE P SUBUNIT P38"/>
    <property type="match status" value="1"/>
</dbReference>
<dbReference type="InterPro" id="IPR005379">
    <property type="entry name" value="FDM1-5/IDN2_XH"/>
</dbReference>
<dbReference type="PANTHER" id="PTHR21596:SF65">
    <property type="entry name" value="PROTEIN INVOLVED IN DE NOVO 2-RELATED"/>
    <property type="match status" value="1"/>
</dbReference>
<organism evidence="3">
    <name type="scientific">Fagus sylvatica</name>
    <name type="common">Beechnut</name>
    <dbReference type="NCBI Taxonomy" id="28930"/>
    <lineage>
        <taxon>Eukaryota</taxon>
        <taxon>Viridiplantae</taxon>
        <taxon>Streptophyta</taxon>
        <taxon>Embryophyta</taxon>
        <taxon>Tracheophyta</taxon>
        <taxon>Spermatophyta</taxon>
        <taxon>Magnoliopsida</taxon>
        <taxon>eudicotyledons</taxon>
        <taxon>Gunneridae</taxon>
        <taxon>Pentapetalae</taxon>
        <taxon>rosids</taxon>
        <taxon>fabids</taxon>
        <taxon>Fagales</taxon>
        <taxon>Fagaceae</taxon>
        <taxon>Fagus</taxon>
    </lineage>
</organism>
<dbReference type="AlphaFoldDB" id="A0A2N9IJI4"/>
<dbReference type="GO" id="GO:0080188">
    <property type="term" value="P:gene silencing by siRNA-directed DNA methylation"/>
    <property type="evidence" value="ECO:0007669"/>
    <property type="project" value="InterPro"/>
</dbReference>
<dbReference type="InterPro" id="IPR045177">
    <property type="entry name" value="FDM1-5/IDN2"/>
</dbReference>
<dbReference type="EMBL" id="OIVN01006077">
    <property type="protein sequence ID" value="SPD25022.1"/>
    <property type="molecule type" value="Genomic_DNA"/>
</dbReference>
<accession>A0A2N9IJI4</accession>
<keyword evidence="1" id="KW-0175">Coiled coil</keyword>
<evidence type="ECO:0000259" key="2">
    <source>
        <dbReference type="Pfam" id="PF03469"/>
    </source>
</evidence>
<proteinExistence type="predicted"/>
<evidence type="ECO:0000313" key="3">
    <source>
        <dbReference type="EMBL" id="SPD25022.1"/>
    </source>
</evidence>
<feature type="domain" description="Factor of DNA methylation 1-5/IDN2" evidence="2">
    <location>
        <begin position="203"/>
        <end position="333"/>
    </location>
</feature>
<sequence length="337" mass="39287">MVEIKKIQLSARDHFQRIFNDHEKLKLLVESQKSELETRGVELEKREARNESERKKLAEDIEKNAIRNSSLQLASLEQQKADVNVMKLAEDQKRQKEELHNRIIQLEKKLDAKQAVELEIERLRGTFSVTKHMGDDGDVEVLEKVDALLKQLREKEGELEDLEALNQTLIVKERKSNDELQEARKELINELKEMASRAHIGVKRMGELDSKPFHDAMKRKYNEEDAEDRASELCSLWEEYLKDPDWHPFKVIMVDGKHQQVIDGEDEKLNDLRNELGDGVYNAVTTALMEINEYNPSGRCIIPELWNYKEGRRATLAEGAMFILKQWQVAKRKRGMS</sequence>
<name>A0A2N9IJI4_FAGSY</name>
<protein>
    <recommendedName>
        <fullName evidence="2">Factor of DNA methylation 1-5/IDN2 domain-containing protein</fullName>
    </recommendedName>
</protein>
<gene>
    <name evidence="3" type="ORF">FSB_LOCUS52904</name>
</gene>